<dbReference type="Proteomes" id="UP000253740">
    <property type="component" value="Unassembled WGS sequence"/>
</dbReference>
<name>A0A0K8QJX1_9GAMM</name>
<dbReference type="Gene3D" id="3.10.310.50">
    <property type="match status" value="1"/>
</dbReference>
<feature type="domain" description="TPM" evidence="3">
    <location>
        <begin position="37"/>
        <end position="160"/>
    </location>
</feature>
<feature type="signal peptide" evidence="2">
    <location>
        <begin position="1"/>
        <end position="24"/>
    </location>
</feature>
<dbReference type="EMBL" id="DF952380">
    <property type="protein sequence ID" value="GAN45238.1"/>
    <property type="molecule type" value="Genomic_DNA"/>
</dbReference>
<keyword evidence="1" id="KW-0472">Membrane</keyword>
<evidence type="ECO:0000256" key="2">
    <source>
        <dbReference type="SAM" id="SignalP"/>
    </source>
</evidence>
<protein>
    <submittedName>
        <fullName evidence="5">Beta-propeller domain-containing protein, methanol dehydrogenase</fullName>
    </submittedName>
</protein>
<dbReference type="PANTHER" id="PTHR30373">
    <property type="entry name" value="UPF0603 PROTEIN YGCG"/>
    <property type="match status" value="1"/>
</dbReference>
<keyword evidence="1" id="KW-1133">Transmembrane helix</keyword>
<dbReference type="AlphaFoldDB" id="A0A0K8QJX1"/>
<keyword evidence="1" id="KW-0812">Transmembrane</keyword>
<accession>A0A0K8QJX1</accession>
<feature type="transmembrane region" description="Helical" evidence="1">
    <location>
        <begin position="209"/>
        <end position="225"/>
    </location>
</feature>
<feature type="transmembrane region" description="Helical" evidence="1">
    <location>
        <begin position="180"/>
        <end position="197"/>
    </location>
</feature>
<keyword evidence="2" id="KW-0732">Signal</keyword>
<dbReference type="OrthoDB" id="9810918at2"/>
<feature type="chain" id="PRO_5007414565" evidence="2">
    <location>
        <begin position="25"/>
        <end position="300"/>
    </location>
</feature>
<evidence type="ECO:0000259" key="3">
    <source>
        <dbReference type="Pfam" id="PF04536"/>
    </source>
</evidence>
<dbReference type="EMBL" id="DF970144">
    <property type="protein sequence ID" value="GAP65006.1"/>
    <property type="molecule type" value="Genomic_DNA"/>
</dbReference>
<keyword evidence="6" id="KW-1185">Reference proteome</keyword>
<dbReference type="HOGENOM" id="CLU_035211_0_1_6"/>
<feature type="transmembrane region" description="Helical" evidence="1">
    <location>
        <begin position="231"/>
        <end position="254"/>
    </location>
</feature>
<evidence type="ECO:0000313" key="4">
    <source>
        <dbReference type="EMBL" id="GAN45238.1"/>
    </source>
</evidence>
<dbReference type="RefSeq" id="WP_062534409.1">
    <property type="nucleotide sequence ID" value="NZ_DF970144.1"/>
</dbReference>
<proteinExistence type="predicted"/>
<dbReference type="InterPro" id="IPR007621">
    <property type="entry name" value="TPM_dom"/>
</dbReference>
<gene>
    <name evidence="4" type="ORF">MBSD_1784</name>
    <name evidence="5" type="ORF">MBSD_n0294</name>
</gene>
<reference evidence="4" key="1">
    <citation type="submission" date="2015-03" db="EMBL/GenBank/DDBJ databases">
        <title>Draft genome sequence of Mizugakiibacter sediminis skMP5.</title>
        <authorList>
            <person name="Watanabe T."/>
            <person name="Kojima H."/>
            <person name="Fukui M."/>
        </authorList>
    </citation>
    <scope>NUCLEOTIDE SEQUENCE</scope>
    <source>
        <strain evidence="4">SkMP5</strain>
    </source>
</reference>
<evidence type="ECO:0000313" key="6">
    <source>
        <dbReference type="Proteomes" id="UP000253740"/>
    </source>
</evidence>
<dbReference type="STRING" id="1475481.GCA_000953855_00297"/>
<organism evidence="5">
    <name type="scientific">Mizugakiibacter sediminis</name>
    <dbReference type="NCBI Taxonomy" id="1475481"/>
    <lineage>
        <taxon>Bacteria</taxon>
        <taxon>Pseudomonadati</taxon>
        <taxon>Pseudomonadota</taxon>
        <taxon>Gammaproteobacteria</taxon>
        <taxon>Lysobacterales</taxon>
        <taxon>Rhodanobacteraceae</taxon>
        <taxon>Mizugakiibacter</taxon>
    </lineage>
</organism>
<dbReference type="Pfam" id="PF04536">
    <property type="entry name" value="TPM_phosphatase"/>
    <property type="match status" value="1"/>
</dbReference>
<dbReference type="PANTHER" id="PTHR30373:SF2">
    <property type="entry name" value="UPF0603 PROTEIN YGCG"/>
    <property type="match status" value="1"/>
</dbReference>
<evidence type="ECO:0000313" key="5">
    <source>
        <dbReference type="EMBL" id="GAP65006.1"/>
    </source>
</evidence>
<evidence type="ECO:0000256" key="1">
    <source>
        <dbReference type="SAM" id="Phobius"/>
    </source>
</evidence>
<reference evidence="5" key="2">
    <citation type="submission" date="2015-08" db="EMBL/GenBank/DDBJ databases">
        <title>Complete DNA Sequence of Pseudomonas syringae pv. actinidiae, the Causal Agent of Kiwifruit Canker Disease.</title>
        <authorList>
            <person name="Rikkerink E.H.A."/>
            <person name="Fineran P.C."/>
        </authorList>
    </citation>
    <scope>NUCLEOTIDE SEQUENCE</scope>
    <source>
        <strain evidence="5">SkMP5</strain>
    </source>
</reference>
<sequence>MRRPLRSLLALLAAALLAAGAARAGDEPAIPPLQTRVTDTTGTLTAGQAQDLERRLAALEQRKGAQLAVLIVPSTQPDTIEDYAVRVFDQWKLGRKNIDDGALLIVAKDDRRVRIEVAYGLEGAIPDAAAARIIREYIAPRFRQGDYYGGISDAVDALTKLIDGEPLPPPLEGRPPTPPGAAWLPLLFFAFALALFLRTPFRRMRAPGRALGTGLLNAAASLFFSGGRWGFALAGFAIGLLVGLLPVATGGIFARRGGWGGGWPGGFGGGGWGGRGGGFGGGGFSGGGGMTGGGGASGSW</sequence>